<keyword evidence="1" id="KW-0472">Membrane</keyword>
<gene>
    <name evidence="2" type="ORF">PMZ80_002717</name>
</gene>
<keyword evidence="1" id="KW-0812">Transmembrane</keyword>
<comment type="caution">
    <text evidence="2">The sequence shown here is derived from an EMBL/GenBank/DDBJ whole genome shotgun (WGS) entry which is preliminary data.</text>
</comment>
<dbReference type="EMBL" id="JAVHJV010000002">
    <property type="protein sequence ID" value="KAK5945512.1"/>
    <property type="molecule type" value="Genomic_DNA"/>
</dbReference>
<reference evidence="2 3" key="1">
    <citation type="journal article" date="2023" name="Res Sq">
        <title>Genomic and morphological characterization of Knufia obscura isolated from the Mars 2020 spacecraft assembly facility.</title>
        <authorList>
            <person name="Chander A.M."/>
            <person name="Teixeira M.M."/>
            <person name="Singh N.K."/>
            <person name="Williams M.P."/>
            <person name="Parker C.W."/>
            <person name="Leo P."/>
            <person name="Stajich J.E."/>
            <person name="Torok T."/>
            <person name="Tighe S."/>
            <person name="Mason C.E."/>
            <person name="Venkateswaran K."/>
        </authorList>
    </citation>
    <scope>NUCLEOTIDE SEQUENCE [LARGE SCALE GENOMIC DNA]</scope>
    <source>
        <strain evidence="2 3">CCFEE 5817</strain>
    </source>
</reference>
<sequence length="55" mass="5884">MRSSSAVGFDQDDVRDVMDEADKNASCGNLVDKPAAMIFAGYLAFALVVSLLRSD</sequence>
<dbReference type="Proteomes" id="UP001334248">
    <property type="component" value="Unassembled WGS sequence"/>
</dbReference>
<dbReference type="RefSeq" id="XP_064733602.1">
    <property type="nucleotide sequence ID" value="XM_064871149.1"/>
</dbReference>
<keyword evidence="1" id="KW-1133">Transmembrane helix</keyword>
<evidence type="ECO:0000313" key="2">
    <source>
        <dbReference type="EMBL" id="KAK5945512.1"/>
    </source>
</evidence>
<name>A0ABR0RY60_9EURO</name>
<dbReference type="GeneID" id="89996166"/>
<feature type="transmembrane region" description="Helical" evidence="1">
    <location>
        <begin position="35"/>
        <end position="52"/>
    </location>
</feature>
<keyword evidence="3" id="KW-1185">Reference proteome</keyword>
<organism evidence="2 3">
    <name type="scientific">Knufia obscura</name>
    <dbReference type="NCBI Taxonomy" id="1635080"/>
    <lineage>
        <taxon>Eukaryota</taxon>
        <taxon>Fungi</taxon>
        <taxon>Dikarya</taxon>
        <taxon>Ascomycota</taxon>
        <taxon>Pezizomycotina</taxon>
        <taxon>Eurotiomycetes</taxon>
        <taxon>Chaetothyriomycetidae</taxon>
        <taxon>Chaetothyriales</taxon>
        <taxon>Trichomeriaceae</taxon>
        <taxon>Knufia</taxon>
    </lineage>
</organism>
<evidence type="ECO:0000313" key="3">
    <source>
        <dbReference type="Proteomes" id="UP001334248"/>
    </source>
</evidence>
<evidence type="ECO:0000256" key="1">
    <source>
        <dbReference type="SAM" id="Phobius"/>
    </source>
</evidence>
<proteinExistence type="predicted"/>
<accession>A0ABR0RY60</accession>
<protein>
    <submittedName>
        <fullName evidence="2">Uncharacterized protein</fullName>
    </submittedName>
</protein>